<reference evidence="13 14" key="1">
    <citation type="submission" date="2023-07" db="EMBL/GenBank/DDBJ databases">
        <title>Sequencing the genomes of 1000 actinobacteria strains.</title>
        <authorList>
            <person name="Klenk H.-P."/>
        </authorList>
    </citation>
    <scope>NUCLEOTIDE SEQUENCE [LARGE SCALE GENOMIC DNA]</scope>
    <source>
        <strain evidence="13 14">DSM 45554</strain>
    </source>
</reference>
<dbReference type="GO" id="GO:0032259">
    <property type="term" value="P:methylation"/>
    <property type="evidence" value="ECO:0007669"/>
    <property type="project" value="UniProtKB-KW"/>
</dbReference>
<dbReference type="SUPFAM" id="SSF51735">
    <property type="entry name" value="NAD(P)-binding Rossmann-fold domains"/>
    <property type="match status" value="1"/>
</dbReference>
<keyword evidence="3 13" id="KW-0489">Methyltransferase</keyword>
<comment type="catalytic activity">
    <reaction evidence="11">
        <text>precorrin-2 + NAD(+) = sirohydrochlorin + NADH + 2 H(+)</text>
        <dbReference type="Rhea" id="RHEA:15613"/>
        <dbReference type="ChEBI" id="CHEBI:15378"/>
        <dbReference type="ChEBI" id="CHEBI:57540"/>
        <dbReference type="ChEBI" id="CHEBI:57945"/>
        <dbReference type="ChEBI" id="CHEBI:58351"/>
        <dbReference type="ChEBI" id="CHEBI:58827"/>
        <dbReference type="EC" id="1.3.1.76"/>
    </reaction>
</comment>
<comment type="caution">
    <text evidence="13">The sequence shown here is derived from an EMBL/GenBank/DDBJ whole genome shotgun (WGS) entry which is preliminary data.</text>
</comment>
<evidence type="ECO:0000256" key="3">
    <source>
        <dbReference type="ARBA" id="ARBA00022603"/>
    </source>
</evidence>
<evidence type="ECO:0000313" key="14">
    <source>
        <dbReference type="Proteomes" id="UP001183585"/>
    </source>
</evidence>
<evidence type="ECO:0000256" key="9">
    <source>
        <dbReference type="ARBA" id="ARBA00023244"/>
    </source>
</evidence>
<keyword evidence="6 13" id="KW-0560">Oxidoreductase</keyword>
<evidence type="ECO:0000256" key="8">
    <source>
        <dbReference type="ARBA" id="ARBA00023239"/>
    </source>
</evidence>
<dbReference type="EC" id="2.1.1.107" evidence="13"/>
<evidence type="ECO:0000256" key="6">
    <source>
        <dbReference type="ARBA" id="ARBA00023002"/>
    </source>
</evidence>
<dbReference type="InterPro" id="IPR035996">
    <property type="entry name" value="4pyrrol_Methylase_sf"/>
</dbReference>
<evidence type="ECO:0000313" key="13">
    <source>
        <dbReference type="EMBL" id="MDR7382472.1"/>
    </source>
</evidence>
<proteinExistence type="predicted"/>
<dbReference type="Gene3D" id="3.30.950.10">
    <property type="entry name" value="Methyltransferase, Cobalt-precorrin-4 Transmethylase, Domain 2"/>
    <property type="match status" value="1"/>
</dbReference>
<dbReference type="NCBIfam" id="TIGR01469">
    <property type="entry name" value="cobA_cysG_Cterm"/>
    <property type="match status" value="1"/>
</dbReference>
<dbReference type="GO" id="GO:0043115">
    <property type="term" value="F:precorrin-2 dehydrogenase activity"/>
    <property type="evidence" value="ECO:0007669"/>
    <property type="project" value="UniProtKB-EC"/>
</dbReference>
<keyword evidence="8 13" id="KW-0456">Lyase</keyword>
<dbReference type="Pfam" id="PF00590">
    <property type="entry name" value="TP_methylase"/>
    <property type="match status" value="1"/>
</dbReference>
<dbReference type="NCBIfam" id="NF004790">
    <property type="entry name" value="PRK06136.1"/>
    <property type="match status" value="1"/>
</dbReference>
<evidence type="ECO:0000256" key="11">
    <source>
        <dbReference type="ARBA" id="ARBA00047561"/>
    </source>
</evidence>
<accession>A0ABU2CMQ7</accession>
<keyword evidence="10" id="KW-0511">Multifunctional enzyme</keyword>
<comment type="pathway">
    <text evidence="1">Porphyrin-containing compound metabolism; siroheme biosynthesis; sirohydrochlorin from precorrin-2: step 1/1.</text>
</comment>
<dbReference type="GO" id="GO:0004851">
    <property type="term" value="F:uroporphyrin-III C-methyltransferase activity"/>
    <property type="evidence" value="ECO:0007669"/>
    <property type="project" value="UniProtKB-EC"/>
</dbReference>
<keyword evidence="4 13" id="KW-0808">Transferase</keyword>
<keyword evidence="14" id="KW-1185">Reference proteome</keyword>
<keyword evidence="2" id="KW-0169">Cobalamin biosynthesis</keyword>
<dbReference type="Pfam" id="PF13241">
    <property type="entry name" value="NAD_binding_7"/>
    <property type="match status" value="1"/>
</dbReference>
<name>A0ABU2CMQ7_9MICO</name>
<feature type="domain" description="Tetrapyrrole methylase" evidence="12">
    <location>
        <begin position="191"/>
        <end position="395"/>
    </location>
</feature>
<evidence type="ECO:0000256" key="10">
    <source>
        <dbReference type="ARBA" id="ARBA00023268"/>
    </source>
</evidence>
<dbReference type="PANTHER" id="PTHR45790">
    <property type="entry name" value="SIROHEME SYNTHASE-RELATED"/>
    <property type="match status" value="1"/>
</dbReference>
<dbReference type="EC" id="4.99.1.4" evidence="13"/>
<dbReference type="SUPFAM" id="SSF53790">
    <property type="entry name" value="Tetrapyrrole methylase"/>
    <property type="match status" value="1"/>
</dbReference>
<evidence type="ECO:0000259" key="12">
    <source>
        <dbReference type="Pfam" id="PF00590"/>
    </source>
</evidence>
<dbReference type="Gene3D" id="3.40.50.720">
    <property type="entry name" value="NAD(P)-binding Rossmann-like Domain"/>
    <property type="match status" value="1"/>
</dbReference>
<evidence type="ECO:0000256" key="5">
    <source>
        <dbReference type="ARBA" id="ARBA00022691"/>
    </source>
</evidence>
<keyword evidence="5" id="KW-0949">S-adenosyl-L-methionine</keyword>
<dbReference type="InterPro" id="IPR012409">
    <property type="entry name" value="Sirohaem_synth"/>
</dbReference>
<dbReference type="NCBIfam" id="TIGR01470">
    <property type="entry name" value="cysG_Nterm"/>
    <property type="match status" value="1"/>
</dbReference>
<dbReference type="InterPro" id="IPR050161">
    <property type="entry name" value="Siro_Cobalamin_biosynth"/>
</dbReference>
<protein>
    <submittedName>
        <fullName evidence="13">Uroporphyrin-III C-methyltransferase/precorrin-2 dehydrogenase/sirohydrochlorin ferrochelatase</fullName>
        <ecNumber evidence="13">1.3.1.76</ecNumber>
        <ecNumber evidence="13">2.1.1.107</ecNumber>
        <ecNumber evidence="13">4.99.1.4</ecNumber>
    </submittedName>
</protein>
<dbReference type="InterPro" id="IPR006366">
    <property type="entry name" value="CobA/CysG_C"/>
</dbReference>
<dbReference type="PANTHER" id="PTHR45790:SF3">
    <property type="entry name" value="S-ADENOSYL-L-METHIONINE-DEPENDENT UROPORPHYRINOGEN III METHYLTRANSFERASE, CHLOROPLASTIC"/>
    <property type="match status" value="1"/>
</dbReference>
<dbReference type="InterPro" id="IPR036291">
    <property type="entry name" value="NAD(P)-bd_dom_sf"/>
</dbReference>
<dbReference type="EMBL" id="JAVDYE010000001">
    <property type="protein sequence ID" value="MDR7382472.1"/>
    <property type="molecule type" value="Genomic_DNA"/>
</dbReference>
<dbReference type="RefSeq" id="WP_274993239.1">
    <property type="nucleotide sequence ID" value="NZ_JAJQQP010000004.1"/>
</dbReference>
<dbReference type="GO" id="GO:0051266">
    <property type="term" value="F:sirohydrochlorin ferrochelatase activity"/>
    <property type="evidence" value="ECO:0007669"/>
    <property type="project" value="UniProtKB-EC"/>
</dbReference>
<dbReference type="InterPro" id="IPR000878">
    <property type="entry name" value="4pyrrol_Mease"/>
</dbReference>
<evidence type="ECO:0000256" key="2">
    <source>
        <dbReference type="ARBA" id="ARBA00022573"/>
    </source>
</evidence>
<dbReference type="EC" id="1.3.1.76" evidence="13"/>
<dbReference type="CDD" id="cd11642">
    <property type="entry name" value="SUMT"/>
    <property type="match status" value="1"/>
</dbReference>
<evidence type="ECO:0000256" key="4">
    <source>
        <dbReference type="ARBA" id="ARBA00022679"/>
    </source>
</evidence>
<dbReference type="Gene3D" id="3.40.1010.10">
    <property type="entry name" value="Cobalt-precorrin-4 Transmethylase, Domain 1"/>
    <property type="match status" value="1"/>
</dbReference>
<evidence type="ECO:0000256" key="1">
    <source>
        <dbReference type="ARBA" id="ARBA00005010"/>
    </source>
</evidence>
<dbReference type="InterPro" id="IPR006367">
    <property type="entry name" value="Sirohaem_synthase_N"/>
</dbReference>
<dbReference type="InterPro" id="IPR014777">
    <property type="entry name" value="4pyrrole_Mease_sub1"/>
</dbReference>
<sequence>MSDAAPLPTAEAHDGGVAHEIYPLGLKIAGRLVVVVGGGPVAARRARALVEAGARVRVVAPDVCEELAVLARVSAPGAVDLAARAYRTGDLDEAWLVHTATGSAEVDRRVSDDAERARVFCVTAGDASVGSAWVPAVARTTLTDDAEVTVSVTAGRDPRRATAIRDAVSAALQSGSLPLRRRRPTPQSPGRVWLVGGGPGDTGLITARGRTALAQADVVIIDRLGPRALLHELSPDVEVIDVGKTSGNHPVPQHEINALLIQHAQAGRDVVRLKGGDPYVFGRGGEELAACRTAGIEVEVVPGVTSAVSVPAAAGIPVTHRGVARGFSVLTGHDGAAEVPGGADHTLVLLMGVTRLAETADALVTADRPADTPAAVVEDGYGPGQRVTVGTLATIAARAAEAGVQPPAVIVVGAVVRLSPAWAQQAR</sequence>
<organism evidence="13 14">
    <name type="scientific">Promicromonospora iranensis</name>
    <dbReference type="NCBI Taxonomy" id="1105144"/>
    <lineage>
        <taxon>Bacteria</taxon>
        <taxon>Bacillati</taxon>
        <taxon>Actinomycetota</taxon>
        <taxon>Actinomycetes</taxon>
        <taxon>Micrococcales</taxon>
        <taxon>Promicromonosporaceae</taxon>
        <taxon>Promicromonospora</taxon>
    </lineage>
</organism>
<gene>
    <name evidence="13" type="ORF">J2S48_001987</name>
</gene>
<keyword evidence="9" id="KW-0627">Porphyrin biosynthesis</keyword>
<dbReference type="PIRSF" id="PIRSF036426">
    <property type="entry name" value="Sirohaem_synth"/>
    <property type="match status" value="1"/>
</dbReference>
<keyword evidence="7" id="KW-0520">NAD</keyword>
<dbReference type="Proteomes" id="UP001183585">
    <property type="component" value="Unassembled WGS sequence"/>
</dbReference>
<evidence type="ECO:0000256" key="7">
    <source>
        <dbReference type="ARBA" id="ARBA00023027"/>
    </source>
</evidence>
<dbReference type="InterPro" id="IPR014776">
    <property type="entry name" value="4pyrrole_Mease_sub2"/>
</dbReference>